<proteinExistence type="predicted"/>
<dbReference type="EMBL" id="CM037018">
    <property type="protein sequence ID" value="KAH7675701.1"/>
    <property type="molecule type" value="Genomic_DNA"/>
</dbReference>
<keyword evidence="1" id="KW-0418">Kinase</keyword>
<feature type="non-terminal residue" evidence="1">
    <location>
        <position position="1"/>
    </location>
</feature>
<comment type="caution">
    <text evidence="1">The sequence shown here is derived from an EMBL/GenBank/DDBJ whole genome shotgun (WGS) entry which is preliminary data.</text>
</comment>
<organism evidence="1 2">
    <name type="scientific">Dioscorea alata</name>
    <name type="common">Purple yam</name>
    <dbReference type="NCBI Taxonomy" id="55571"/>
    <lineage>
        <taxon>Eukaryota</taxon>
        <taxon>Viridiplantae</taxon>
        <taxon>Streptophyta</taxon>
        <taxon>Embryophyta</taxon>
        <taxon>Tracheophyta</taxon>
        <taxon>Spermatophyta</taxon>
        <taxon>Magnoliopsida</taxon>
        <taxon>Liliopsida</taxon>
        <taxon>Dioscoreales</taxon>
        <taxon>Dioscoreaceae</taxon>
        <taxon>Dioscorea</taxon>
    </lineage>
</organism>
<keyword evidence="1" id="KW-0723">Serine/threonine-protein kinase</keyword>
<evidence type="ECO:0000313" key="1">
    <source>
        <dbReference type="EMBL" id="KAH7675701.1"/>
    </source>
</evidence>
<dbReference type="Proteomes" id="UP000827976">
    <property type="component" value="Chromosome 8"/>
</dbReference>
<evidence type="ECO:0000313" key="2">
    <source>
        <dbReference type="Proteomes" id="UP000827976"/>
    </source>
</evidence>
<keyword evidence="1" id="KW-0808">Transferase</keyword>
<gene>
    <name evidence="1" type="ORF">IHE45_08G153700</name>
</gene>
<reference evidence="2" key="1">
    <citation type="journal article" date="2022" name="Nat. Commun.">
        <title>Chromosome evolution and the genetic basis of agronomically important traits in greater yam.</title>
        <authorList>
            <person name="Bredeson J.V."/>
            <person name="Lyons J.B."/>
            <person name="Oniyinde I.O."/>
            <person name="Okereke N.R."/>
            <person name="Kolade O."/>
            <person name="Nnabue I."/>
            <person name="Nwadili C.O."/>
            <person name="Hribova E."/>
            <person name="Parker M."/>
            <person name="Nwogha J."/>
            <person name="Shu S."/>
            <person name="Carlson J."/>
            <person name="Kariba R."/>
            <person name="Muthemba S."/>
            <person name="Knop K."/>
            <person name="Barton G.J."/>
            <person name="Sherwood A.V."/>
            <person name="Lopez-Montes A."/>
            <person name="Asiedu R."/>
            <person name="Jamnadass R."/>
            <person name="Muchugi A."/>
            <person name="Goodstein D."/>
            <person name="Egesi C.N."/>
            <person name="Featherston J."/>
            <person name="Asfaw A."/>
            <person name="Simpson G.G."/>
            <person name="Dolezel J."/>
            <person name="Hendre P.S."/>
            <person name="Van Deynze A."/>
            <person name="Kumar P.L."/>
            <person name="Obidiegwu J.E."/>
            <person name="Bhattacharjee R."/>
            <person name="Rokhsar D.S."/>
        </authorList>
    </citation>
    <scope>NUCLEOTIDE SEQUENCE [LARGE SCALE GENOMIC DNA]</scope>
    <source>
        <strain evidence="2">cv. TDa95/00328</strain>
    </source>
</reference>
<accession>A0ACB7VNM3</accession>
<protein>
    <submittedName>
        <fullName evidence="1">Non-specific serine/threonine protein kinase protein</fullName>
        <ecNumber evidence="1">2.7.11.1</ecNumber>
    </submittedName>
</protein>
<sequence>LLLLLLQVQLILFPITTLSQRVPMFILCSTDSNYTKPSPFATNLAFLLSNLTVTTSKSSNLFSASSLGFIHGLAQCRLDANSSVCASCLNYTANAFSTYCPFGSSAALRFDFCLLRYSNISFFSQVSLDILYYLKNPRNASDPIVFNQRLDNLMSAVSPEASQSTLRFSVGTANLSDFETIYVMLECTRDLSADSCGQCLDQVIAYLQAYCSGAIGCQMLAVSCTARYETYRFYSLSVAPPPPAAFPIPPPAASPPPPPGGKGGNSSPIVLVVVIPLAVAILFFTVCICLWRRLVRTAQRDEPGSTSAESLLFDLPTIREATDNFSDENKLGKGGFGTVYKGTLRDGREIAVKQLARISSQGFVELKNEVLLVAKLQHKNLVRLLGWCVENNEKILVYEYLQNSSLDKFLFVKDSNLFVESFFVT</sequence>
<keyword evidence="2" id="KW-1185">Reference proteome</keyword>
<name>A0ACB7VNM3_DIOAL</name>
<dbReference type="EC" id="2.7.11.1" evidence="1"/>